<dbReference type="EMBL" id="UIHC01000066">
    <property type="protein sequence ID" value="SUZ33698.1"/>
    <property type="molecule type" value="Genomic_DNA"/>
</dbReference>
<organism evidence="1 2">
    <name type="scientific">Roseinatronobacter ekhonensis</name>
    <dbReference type="NCBI Taxonomy" id="254356"/>
    <lineage>
        <taxon>Bacteria</taxon>
        <taxon>Pseudomonadati</taxon>
        <taxon>Pseudomonadota</taxon>
        <taxon>Alphaproteobacteria</taxon>
        <taxon>Rhodobacterales</taxon>
        <taxon>Paracoccaceae</taxon>
        <taxon>Roseinatronobacter</taxon>
    </lineage>
</organism>
<gene>
    <name evidence="1" type="ORF">ROE7235_03471</name>
</gene>
<dbReference type="Proteomes" id="UP000272908">
    <property type="component" value="Unassembled WGS sequence"/>
</dbReference>
<proteinExistence type="predicted"/>
<dbReference type="AlphaFoldDB" id="A0A3B0MJE6"/>
<reference evidence="2" key="1">
    <citation type="submission" date="2018-08" db="EMBL/GenBank/DDBJ databases">
        <authorList>
            <person name="Rodrigo-Torres L."/>
            <person name="Arahal R. D."/>
            <person name="Lucena T."/>
        </authorList>
    </citation>
    <scope>NUCLEOTIDE SEQUENCE [LARGE SCALE GENOMIC DNA]</scope>
    <source>
        <strain evidence="2">CECT 7235</strain>
    </source>
</reference>
<protein>
    <submittedName>
        <fullName evidence="1">Uncharacterized protein</fullName>
    </submittedName>
</protein>
<evidence type="ECO:0000313" key="2">
    <source>
        <dbReference type="Proteomes" id="UP000272908"/>
    </source>
</evidence>
<accession>A0A3B0MJE6</accession>
<name>A0A3B0MJE6_9RHOB</name>
<sequence length="30" mass="3617">MKSADNYFDKHRPSEHASFAHLYQMLYEIS</sequence>
<evidence type="ECO:0000313" key="1">
    <source>
        <dbReference type="EMBL" id="SUZ33698.1"/>
    </source>
</evidence>
<keyword evidence="2" id="KW-1185">Reference proteome</keyword>